<gene>
    <name evidence="2" type="ORF">CCUR1050_LOCUS21480</name>
</gene>
<reference evidence="2" key="1">
    <citation type="submission" date="2021-01" db="EMBL/GenBank/DDBJ databases">
        <authorList>
            <person name="Corre E."/>
            <person name="Pelletier E."/>
            <person name="Niang G."/>
            <person name="Scheremetjew M."/>
            <person name="Finn R."/>
            <person name="Kale V."/>
            <person name="Holt S."/>
            <person name="Cochrane G."/>
            <person name="Meng A."/>
            <person name="Brown T."/>
            <person name="Cohen L."/>
        </authorList>
    </citation>
    <scope>NUCLEOTIDE SEQUENCE</scope>
    <source>
        <strain evidence="2">CCAP979/52</strain>
    </source>
</reference>
<dbReference type="AlphaFoldDB" id="A0A7S0MK24"/>
<proteinExistence type="predicted"/>
<evidence type="ECO:0000313" key="2">
    <source>
        <dbReference type="EMBL" id="CAD8643795.1"/>
    </source>
</evidence>
<dbReference type="EMBL" id="HBEZ01039049">
    <property type="protein sequence ID" value="CAD8643795.1"/>
    <property type="molecule type" value="Transcribed_RNA"/>
</dbReference>
<name>A0A7S0MK24_9CRYP</name>
<sequence length="747" mass="81292">MQQSAARTLAAPCVNDLAKQGAQMYWLRGVAVSNPFKTTHFLWLDVGRCPHLVDPPLNFSFLLPAARQDKFVIFAAYDKVTQCFGSLSRARRTRHRRAAAGATNASNANAGEDIWEPREILRAQLMGGSARAVGRVARLYDKLLIEWMRRGEVFDKEEPVLTLAWDMAPDLFLTIPTYKNVLGQNMEIITCWSIRQMSSTMPRLHVALPVAGSVVGPDDELFVLHLDHIFVQDGDRPLWMYGRHAYATPANQEVEACYKIFPAQLGPDSGLRDKEGQVEEDLTGSQPHGTRVIAEDSGLYCMDDVPLRLLSLHELEPGDYVVYVYLSKKSSGDPYTQSVSSSFTWAVTIPPSDIEVPAGAAARLVIESRFDLLPRLFRAPNIGVQQESLPTSQKVGTSPGVQSEGFEMREATAASLDPVIISLANEQSPQGAMDKHAFEAPLSAEVSSPDLALDSGFVEHDLVEEEEIFEEFGSHKESEEESELHLQGIGGGAVIVGCSADADTADMLHALSQPLKTSNLKVGSESAARGALYLCDTCAAASASGSCNIEGWCVVGTGLESCGRAESLDWVLAPWWRLDAAELEVTTSVVEAGTDMDHGGGIGFVYLVAGDETAVEYVSRIAAWRSLLRDGGVMAGSHYMTRSPQTCQFLALYDSVKDYRTAWLKVFGPEARDKAMHPQSDQEEGYFDSGSESGQAVDSARACGVKDAVDAYVRSEGGWLGVTVEARAKAWYWITSPERCNAVSVGG</sequence>
<evidence type="ECO:0000256" key="1">
    <source>
        <dbReference type="SAM" id="MobiDB-lite"/>
    </source>
</evidence>
<feature type="region of interest" description="Disordered" evidence="1">
    <location>
        <begin position="674"/>
        <end position="693"/>
    </location>
</feature>
<protein>
    <submittedName>
        <fullName evidence="2">Uncharacterized protein</fullName>
    </submittedName>
</protein>
<accession>A0A7S0MK24</accession>
<organism evidence="2">
    <name type="scientific">Cryptomonas curvata</name>
    <dbReference type="NCBI Taxonomy" id="233186"/>
    <lineage>
        <taxon>Eukaryota</taxon>
        <taxon>Cryptophyceae</taxon>
        <taxon>Cryptomonadales</taxon>
        <taxon>Cryptomonadaceae</taxon>
        <taxon>Cryptomonas</taxon>
    </lineage>
</organism>